<evidence type="ECO:0000313" key="2">
    <source>
        <dbReference type="Proteomes" id="UP000800092"/>
    </source>
</evidence>
<dbReference type="OrthoDB" id="4770388at2759"/>
<gene>
    <name evidence="1" type="ORF">EV356DRAFT_505789</name>
</gene>
<dbReference type="AlphaFoldDB" id="A0A6A6HKU6"/>
<evidence type="ECO:0000313" key="1">
    <source>
        <dbReference type="EMBL" id="KAF2238502.1"/>
    </source>
</evidence>
<proteinExistence type="predicted"/>
<protein>
    <recommendedName>
        <fullName evidence="3">Peptidase A2 domain-containing protein</fullName>
    </recommendedName>
</protein>
<sequence>MSSGKAEAECSTCPGRGCKVDHGAVRIARTVDCNTGDVQSIDVIEDTGSVENWISPKVLERLMFQRSPVDKSMKVVGLMGIEYSPEITIETNLTGRGNKSLYVKCFVGPPEFPVEGIVLGNNFIKNCGHPHTLFNLKEQGQSLIVTQKRIGLGIRALVG</sequence>
<dbReference type="EMBL" id="ML991775">
    <property type="protein sequence ID" value="KAF2238502.1"/>
    <property type="molecule type" value="Genomic_DNA"/>
</dbReference>
<evidence type="ECO:0008006" key="3">
    <source>
        <dbReference type="Google" id="ProtNLM"/>
    </source>
</evidence>
<organism evidence="1 2">
    <name type="scientific">Viridothelium virens</name>
    <name type="common">Speckled blister lichen</name>
    <name type="synonym">Trypethelium virens</name>
    <dbReference type="NCBI Taxonomy" id="1048519"/>
    <lineage>
        <taxon>Eukaryota</taxon>
        <taxon>Fungi</taxon>
        <taxon>Dikarya</taxon>
        <taxon>Ascomycota</taxon>
        <taxon>Pezizomycotina</taxon>
        <taxon>Dothideomycetes</taxon>
        <taxon>Dothideomycetes incertae sedis</taxon>
        <taxon>Trypetheliales</taxon>
        <taxon>Trypetheliaceae</taxon>
        <taxon>Viridothelium</taxon>
    </lineage>
</organism>
<accession>A0A6A6HKU6</accession>
<dbReference type="Proteomes" id="UP000800092">
    <property type="component" value="Unassembled WGS sequence"/>
</dbReference>
<reference evidence="1" key="1">
    <citation type="journal article" date="2020" name="Stud. Mycol.">
        <title>101 Dothideomycetes genomes: a test case for predicting lifestyles and emergence of pathogens.</title>
        <authorList>
            <person name="Haridas S."/>
            <person name="Albert R."/>
            <person name="Binder M."/>
            <person name="Bloem J."/>
            <person name="Labutti K."/>
            <person name="Salamov A."/>
            <person name="Andreopoulos B."/>
            <person name="Baker S."/>
            <person name="Barry K."/>
            <person name="Bills G."/>
            <person name="Bluhm B."/>
            <person name="Cannon C."/>
            <person name="Castanera R."/>
            <person name="Culley D."/>
            <person name="Daum C."/>
            <person name="Ezra D."/>
            <person name="Gonzalez J."/>
            <person name="Henrissat B."/>
            <person name="Kuo A."/>
            <person name="Liang C."/>
            <person name="Lipzen A."/>
            <person name="Lutzoni F."/>
            <person name="Magnuson J."/>
            <person name="Mondo S."/>
            <person name="Nolan M."/>
            <person name="Ohm R."/>
            <person name="Pangilinan J."/>
            <person name="Park H.-J."/>
            <person name="Ramirez L."/>
            <person name="Alfaro M."/>
            <person name="Sun H."/>
            <person name="Tritt A."/>
            <person name="Yoshinaga Y."/>
            <person name="Zwiers L.-H."/>
            <person name="Turgeon B."/>
            <person name="Goodwin S."/>
            <person name="Spatafora J."/>
            <person name="Crous P."/>
            <person name="Grigoriev I."/>
        </authorList>
    </citation>
    <scope>NUCLEOTIDE SEQUENCE</scope>
    <source>
        <strain evidence="1">Tuck. ex Michener</strain>
    </source>
</reference>
<keyword evidence="2" id="KW-1185">Reference proteome</keyword>
<name>A0A6A6HKU6_VIRVR</name>